<proteinExistence type="predicted"/>
<feature type="domain" description="Thioesterase" evidence="1">
    <location>
        <begin position="54"/>
        <end position="126"/>
    </location>
</feature>
<dbReference type="InterPro" id="IPR006683">
    <property type="entry name" value="Thioestr_dom"/>
</dbReference>
<dbReference type="InterPro" id="IPR003736">
    <property type="entry name" value="PAAI_dom"/>
</dbReference>
<name>A0ABS6UAD2_9PSEU</name>
<dbReference type="PANTHER" id="PTHR42856:SF1">
    <property type="entry name" value="ACYL-COENZYME A THIOESTERASE PAAI"/>
    <property type="match status" value="1"/>
</dbReference>
<reference evidence="2 3" key="1">
    <citation type="submission" date="2020-11" db="EMBL/GenBank/DDBJ databases">
        <title>Pseudonocardia abyssalis sp. nov. and Pseudonocardia oceani sp. nov., description and phylogenomic analysis of two novel actinomycetes isolated from the deep Southern Ocean.</title>
        <authorList>
            <person name="Parra J."/>
        </authorList>
    </citation>
    <scope>NUCLEOTIDE SEQUENCE [LARGE SCALE GENOMIC DNA]</scope>
    <source>
        <strain evidence="3">KRD185</strain>
    </source>
</reference>
<gene>
    <name evidence="2" type="primary">paaI</name>
    <name evidence="2" type="ORF">I4I82_16160</name>
</gene>
<dbReference type="Proteomes" id="UP000694300">
    <property type="component" value="Unassembled WGS sequence"/>
</dbReference>
<dbReference type="InterPro" id="IPR052723">
    <property type="entry name" value="Acyl-CoA_thioesterase_PaaI"/>
</dbReference>
<dbReference type="RefSeq" id="WP_218592447.1">
    <property type="nucleotide sequence ID" value="NZ_JADQDE010000252.1"/>
</dbReference>
<dbReference type="CDD" id="cd03443">
    <property type="entry name" value="PaaI_thioesterase"/>
    <property type="match status" value="1"/>
</dbReference>
<dbReference type="NCBIfam" id="TIGR00369">
    <property type="entry name" value="unchar_dom_1"/>
    <property type="match status" value="1"/>
</dbReference>
<comment type="caution">
    <text evidence="2">The sequence shown here is derived from an EMBL/GenBank/DDBJ whole genome shotgun (WGS) entry which is preliminary data.</text>
</comment>
<evidence type="ECO:0000313" key="3">
    <source>
        <dbReference type="Proteomes" id="UP000694300"/>
    </source>
</evidence>
<protein>
    <submittedName>
        <fullName evidence="2">Hydroxyphenylacetyl-CoA thioesterase PaaI</fullName>
    </submittedName>
</protein>
<dbReference type="Pfam" id="PF03061">
    <property type="entry name" value="4HBT"/>
    <property type="match status" value="1"/>
</dbReference>
<dbReference type="InterPro" id="IPR011973">
    <property type="entry name" value="PaaD"/>
</dbReference>
<evidence type="ECO:0000313" key="2">
    <source>
        <dbReference type="EMBL" id="MBW0129203.1"/>
    </source>
</evidence>
<organism evidence="2 3">
    <name type="scientific">Pseudonocardia oceani</name>
    <dbReference type="NCBI Taxonomy" id="2792013"/>
    <lineage>
        <taxon>Bacteria</taxon>
        <taxon>Bacillati</taxon>
        <taxon>Actinomycetota</taxon>
        <taxon>Actinomycetes</taxon>
        <taxon>Pseudonocardiales</taxon>
        <taxon>Pseudonocardiaceae</taxon>
        <taxon>Pseudonocardia</taxon>
    </lineage>
</organism>
<dbReference type="NCBIfam" id="TIGR02286">
    <property type="entry name" value="PaaD"/>
    <property type="match status" value="1"/>
</dbReference>
<accession>A0ABS6UAD2</accession>
<dbReference type="PANTHER" id="PTHR42856">
    <property type="entry name" value="ACYL-COENZYME A THIOESTERASE PAAI"/>
    <property type="match status" value="1"/>
</dbReference>
<sequence length="144" mass="14567">MDELPDATAVARRTADAMARNDSAAHGAGVRLVEVGPGSASVAMVVTEQHLNGHGICHGGFVFLLADAALAYASNSHGVSALAQGADIAFLRPGALGEELVATAAERALTGRSGLYDVTVRAGDAVVAELRGRTRQVPGLAPPT</sequence>
<keyword evidence="3" id="KW-1185">Reference proteome</keyword>
<evidence type="ECO:0000259" key="1">
    <source>
        <dbReference type="Pfam" id="PF03061"/>
    </source>
</evidence>
<dbReference type="EMBL" id="JADQDF010000001">
    <property type="protein sequence ID" value="MBW0129203.1"/>
    <property type="molecule type" value="Genomic_DNA"/>
</dbReference>